<comment type="similarity">
    <text evidence="7">Belongs to the DEAD box helicase family.</text>
</comment>
<dbReference type="PANTHER" id="PTHR47959">
    <property type="entry name" value="ATP-DEPENDENT RNA HELICASE RHLE-RELATED"/>
    <property type="match status" value="1"/>
</dbReference>
<feature type="domain" description="Helicase ATP-binding" evidence="9">
    <location>
        <begin position="34"/>
        <end position="205"/>
    </location>
</feature>
<feature type="region of interest" description="Disordered" evidence="8">
    <location>
        <begin position="401"/>
        <end position="438"/>
    </location>
</feature>
<dbReference type="InterPro" id="IPR011545">
    <property type="entry name" value="DEAD/DEAH_box_helicase_dom"/>
</dbReference>
<dbReference type="PROSITE" id="PS00039">
    <property type="entry name" value="DEAD_ATP_HELICASE"/>
    <property type="match status" value="1"/>
</dbReference>
<dbReference type="Pfam" id="PF00270">
    <property type="entry name" value="DEAD"/>
    <property type="match status" value="1"/>
</dbReference>
<proteinExistence type="inferred from homology"/>
<dbReference type="InterPro" id="IPR027417">
    <property type="entry name" value="P-loop_NTPase"/>
</dbReference>
<evidence type="ECO:0000256" key="7">
    <source>
        <dbReference type="RuleBase" id="RU000492"/>
    </source>
</evidence>
<keyword evidence="13" id="KW-1185">Reference proteome</keyword>
<dbReference type="SMART" id="SM00487">
    <property type="entry name" value="DEXDc"/>
    <property type="match status" value="1"/>
</dbReference>
<keyword evidence="5 7" id="KW-0067">ATP-binding</keyword>
<dbReference type="PROSITE" id="PS51194">
    <property type="entry name" value="HELICASE_CTER"/>
    <property type="match status" value="1"/>
</dbReference>
<evidence type="ECO:0000256" key="1">
    <source>
        <dbReference type="ARBA" id="ARBA00012552"/>
    </source>
</evidence>
<evidence type="ECO:0000256" key="8">
    <source>
        <dbReference type="SAM" id="MobiDB-lite"/>
    </source>
</evidence>
<dbReference type="SMART" id="SM00490">
    <property type="entry name" value="HELICc"/>
    <property type="match status" value="1"/>
</dbReference>
<dbReference type="RefSeq" id="XP_066927838.1">
    <property type="nucleotide sequence ID" value="XM_067071737.1"/>
</dbReference>
<dbReference type="PROSITE" id="PS51192">
    <property type="entry name" value="HELICASE_ATP_BIND_1"/>
    <property type="match status" value="1"/>
</dbReference>
<evidence type="ECO:0000256" key="5">
    <source>
        <dbReference type="ARBA" id="ARBA00022840"/>
    </source>
</evidence>
<dbReference type="InterPro" id="IPR001650">
    <property type="entry name" value="Helicase_C-like"/>
</dbReference>
<dbReference type="CDD" id="cd17955">
    <property type="entry name" value="DEADc_DDX49"/>
    <property type="match status" value="1"/>
</dbReference>
<evidence type="ECO:0000313" key="12">
    <source>
        <dbReference type="EnsemblMetazoa" id="CLYHEMP021953.1"/>
    </source>
</evidence>
<dbReference type="GO" id="GO:0003724">
    <property type="term" value="F:RNA helicase activity"/>
    <property type="evidence" value="ECO:0007669"/>
    <property type="project" value="UniProtKB-EC"/>
</dbReference>
<dbReference type="Proteomes" id="UP000594262">
    <property type="component" value="Unplaced"/>
</dbReference>
<protein>
    <recommendedName>
        <fullName evidence="1">RNA helicase</fullName>
        <ecNumber evidence="1">3.6.4.13</ecNumber>
    </recommendedName>
</protein>
<evidence type="ECO:0000259" key="11">
    <source>
        <dbReference type="PROSITE" id="PS51195"/>
    </source>
</evidence>
<organism evidence="12 13">
    <name type="scientific">Clytia hemisphaerica</name>
    <dbReference type="NCBI Taxonomy" id="252671"/>
    <lineage>
        <taxon>Eukaryota</taxon>
        <taxon>Metazoa</taxon>
        <taxon>Cnidaria</taxon>
        <taxon>Hydrozoa</taxon>
        <taxon>Hydroidolina</taxon>
        <taxon>Leptothecata</taxon>
        <taxon>Obeliida</taxon>
        <taxon>Clytiidae</taxon>
        <taxon>Clytia</taxon>
    </lineage>
</organism>
<evidence type="ECO:0000259" key="10">
    <source>
        <dbReference type="PROSITE" id="PS51194"/>
    </source>
</evidence>
<dbReference type="PROSITE" id="PS51195">
    <property type="entry name" value="Q_MOTIF"/>
    <property type="match status" value="1"/>
</dbReference>
<feature type="compositionally biased region" description="Basic and acidic residues" evidence="8">
    <location>
        <begin position="424"/>
        <end position="438"/>
    </location>
</feature>
<dbReference type="EnsemblMetazoa" id="CLYHEMT021953.1">
    <property type="protein sequence ID" value="CLYHEMP021953.1"/>
    <property type="gene ID" value="CLYHEMG021953"/>
</dbReference>
<dbReference type="AlphaFoldDB" id="A0A7M5XE95"/>
<evidence type="ECO:0000256" key="2">
    <source>
        <dbReference type="ARBA" id="ARBA00022741"/>
    </source>
</evidence>
<dbReference type="GeneID" id="136815296"/>
<feature type="domain" description="Helicase C-terminal" evidence="10">
    <location>
        <begin position="216"/>
        <end position="377"/>
    </location>
</feature>
<dbReference type="CDD" id="cd18787">
    <property type="entry name" value="SF2_C_DEAD"/>
    <property type="match status" value="1"/>
</dbReference>
<dbReference type="PANTHER" id="PTHR47959:SF24">
    <property type="entry name" value="ATP-DEPENDENT RNA HELICASE"/>
    <property type="match status" value="1"/>
</dbReference>
<evidence type="ECO:0000256" key="6">
    <source>
        <dbReference type="PROSITE-ProRule" id="PRU00552"/>
    </source>
</evidence>
<feature type="domain" description="DEAD-box RNA helicase Q" evidence="11">
    <location>
        <begin position="3"/>
        <end position="31"/>
    </location>
</feature>
<keyword evidence="3 7" id="KW-0378">Hydrolase</keyword>
<evidence type="ECO:0000259" key="9">
    <source>
        <dbReference type="PROSITE" id="PS51192"/>
    </source>
</evidence>
<sequence>MSSSWNSLGLHSWLSDQCKELGILKPSEIQEQCIPQILKGKDCIGCSKTGSGKTAAFALPILQKLSEDPYGIFALILTPTRELAFQIADQFRVFGKSINLKDTIVVGGMDMVQQAGDLNKKPHIVIATPGRLAALMSVDADFTFKNIQFLVLDEADRLLESSFEDDLKFIFSNISKSRQTLLFSATLTDTMEQLRLVTKKDHFCYEVKSQVATVQELDQRFLLIPSQVKDCYLIHLLQTFIENKSVIIFTHTCRSCQVLSFLLRKLGIKCAALHSLLSQRERLASLARFKTEVVKILIATDVASRGLDIPLVELVVNYNVPGSSKDYIHRVGRTARAGRGGMSLTLMTQYDIERLTTIEDDINTKMTEFETNETDALKLLKIVSVTRREVEIRLNDSGFGERRLNNRKKHGLPANKKFLKHKKMREERKKKQENETES</sequence>
<keyword evidence="4 7" id="KW-0347">Helicase</keyword>
<dbReference type="InterPro" id="IPR014014">
    <property type="entry name" value="RNA_helicase_DEAD_Q_motif"/>
</dbReference>
<dbReference type="GO" id="GO:0003676">
    <property type="term" value="F:nucleic acid binding"/>
    <property type="evidence" value="ECO:0007669"/>
    <property type="project" value="InterPro"/>
</dbReference>
<accession>A0A7M5XE95</accession>
<dbReference type="Gene3D" id="3.40.50.300">
    <property type="entry name" value="P-loop containing nucleotide triphosphate hydrolases"/>
    <property type="match status" value="2"/>
</dbReference>
<dbReference type="OrthoDB" id="10261904at2759"/>
<name>A0A7M5XE95_9CNID</name>
<keyword evidence="2 7" id="KW-0547">Nucleotide-binding</keyword>
<feature type="short sequence motif" description="Q motif" evidence="6">
    <location>
        <begin position="3"/>
        <end position="31"/>
    </location>
</feature>
<evidence type="ECO:0000256" key="4">
    <source>
        <dbReference type="ARBA" id="ARBA00022806"/>
    </source>
</evidence>
<dbReference type="GO" id="GO:0005829">
    <property type="term" value="C:cytosol"/>
    <property type="evidence" value="ECO:0007669"/>
    <property type="project" value="TreeGrafter"/>
</dbReference>
<evidence type="ECO:0000256" key="3">
    <source>
        <dbReference type="ARBA" id="ARBA00022801"/>
    </source>
</evidence>
<feature type="compositionally biased region" description="Basic residues" evidence="8">
    <location>
        <begin position="405"/>
        <end position="423"/>
    </location>
</feature>
<dbReference type="InterPro" id="IPR000629">
    <property type="entry name" value="RNA-helicase_DEAD-box_CS"/>
</dbReference>
<dbReference type="GO" id="GO:0005524">
    <property type="term" value="F:ATP binding"/>
    <property type="evidence" value="ECO:0007669"/>
    <property type="project" value="UniProtKB-KW"/>
</dbReference>
<dbReference type="GO" id="GO:0016787">
    <property type="term" value="F:hydrolase activity"/>
    <property type="evidence" value="ECO:0007669"/>
    <property type="project" value="UniProtKB-KW"/>
</dbReference>
<evidence type="ECO:0000313" key="13">
    <source>
        <dbReference type="Proteomes" id="UP000594262"/>
    </source>
</evidence>
<dbReference type="SUPFAM" id="SSF52540">
    <property type="entry name" value="P-loop containing nucleoside triphosphate hydrolases"/>
    <property type="match status" value="1"/>
</dbReference>
<dbReference type="EC" id="3.6.4.13" evidence="1"/>
<dbReference type="Pfam" id="PF00271">
    <property type="entry name" value="Helicase_C"/>
    <property type="match status" value="1"/>
</dbReference>
<dbReference type="InterPro" id="IPR050079">
    <property type="entry name" value="DEAD_box_RNA_helicase"/>
</dbReference>
<dbReference type="InterPro" id="IPR014001">
    <property type="entry name" value="Helicase_ATP-bd"/>
</dbReference>
<reference evidence="12" key="1">
    <citation type="submission" date="2021-01" db="UniProtKB">
        <authorList>
            <consortium name="EnsemblMetazoa"/>
        </authorList>
    </citation>
    <scope>IDENTIFICATION</scope>
</reference>